<gene>
    <name evidence="2" type="ORF">H9Y04_16260</name>
</gene>
<protein>
    <recommendedName>
        <fullName evidence="4">Secreted protein</fullName>
    </recommendedName>
</protein>
<evidence type="ECO:0008006" key="4">
    <source>
        <dbReference type="Google" id="ProtNLM"/>
    </source>
</evidence>
<sequence length="140" mass="14809">MNHTSARVALVTAGLLLSAAATGAAAADEPDTEQAPTLTALATTRSVTVHEEFRVGGKAAAFPAGTEVTLQQWQRKGWVSLPAQVRTKKDGTYSMRVRLGMKGPNSLRVIACTAPESDAYTMLNSPPECTASQPLRVTVR</sequence>
<dbReference type="EMBL" id="JACTVJ010000007">
    <property type="protein sequence ID" value="MBC9714116.1"/>
    <property type="molecule type" value="Genomic_DNA"/>
</dbReference>
<feature type="signal peptide" evidence="1">
    <location>
        <begin position="1"/>
        <end position="26"/>
    </location>
</feature>
<comment type="caution">
    <text evidence="2">The sequence shown here is derived from an EMBL/GenBank/DDBJ whole genome shotgun (WGS) entry which is preliminary data.</text>
</comment>
<reference evidence="2 3" key="1">
    <citation type="submission" date="2020-08" db="EMBL/GenBank/DDBJ databases">
        <title>Genemic of Streptomyces polyaspartic.</title>
        <authorList>
            <person name="Liu W."/>
        </authorList>
    </citation>
    <scope>NUCLEOTIDE SEQUENCE [LARGE SCALE GENOMIC DNA]</scope>
    <source>
        <strain evidence="2 3">TRM66268-LWL</strain>
    </source>
</reference>
<feature type="chain" id="PRO_5046186694" description="Secreted protein" evidence="1">
    <location>
        <begin position="27"/>
        <end position="140"/>
    </location>
</feature>
<keyword evidence="1" id="KW-0732">Signal</keyword>
<keyword evidence="3" id="KW-1185">Reference proteome</keyword>
<name>A0ABR7SI14_9ACTN</name>
<proteinExistence type="predicted"/>
<accession>A0ABR7SI14</accession>
<evidence type="ECO:0000256" key="1">
    <source>
        <dbReference type="SAM" id="SignalP"/>
    </source>
</evidence>
<dbReference type="Proteomes" id="UP000642284">
    <property type="component" value="Unassembled WGS sequence"/>
</dbReference>
<evidence type="ECO:0000313" key="3">
    <source>
        <dbReference type="Proteomes" id="UP000642284"/>
    </source>
</evidence>
<evidence type="ECO:0000313" key="2">
    <source>
        <dbReference type="EMBL" id="MBC9714116.1"/>
    </source>
</evidence>
<dbReference type="RefSeq" id="WP_187814597.1">
    <property type="nucleotide sequence ID" value="NZ_JACTVJ010000007.1"/>
</dbReference>
<organism evidence="2 3">
    <name type="scientific">Streptomyces polyasparticus</name>
    <dbReference type="NCBI Taxonomy" id="2767826"/>
    <lineage>
        <taxon>Bacteria</taxon>
        <taxon>Bacillati</taxon>
        <taxon>Actinomycetota</taxon>
        <taxon>Actinomycetes</taxon>
        <taxon>Kitasatosporales</taxon>
        <taxon>Streptomycetaceae</taxon>
        <taxon>Streptomyces</taxon>
    </lineage>
</organism>